<reference evidence="3" key="1">
    <citation type="submission" date="2021-11" db="EMBL/GenBank/DDBJ databases">
        <title>Cultivation dependent microbiological survey of springs from the worlds oldest radium mine currently devoted to the extraction of radon-saturated water.</title>
        <authorList>
            <person name="Kapinusova G."/>
            <person name="Smrhova T."/>
            <person name="Strejcek M."/>
            <person name="Suman J."/>
            <person name="Jani K."/>
            <person name="Pajer P."/>
            <person name="Uhlik O."/>
        </authorList>
    </citation>
    <scope>NUCLEOTIDE SEQUENCE [LARGE SCALE GENOMIC DNA]</scope>
    <source>
        <strain evidence="3">J379</strain>
    </source>
</reference>
<evidence type="ECO:0000313" key="3">
    <source>
        <dbReference type="Proteomes" id="UP001058860"/>
    </source>
</evidence>
<keyword evidence="3" id="KW-1185">Reference proteome</keyword>
<dbReference type="InterPro" id="IPR017853">
    <property type="entry name" value="GH"/>
</dbReference>
<evidence type="ECO:0000313" key="2">
    <source>
        <dbReference type="EMBL" id="UUY02853.1"/>
    </source>
</evidence>
<evidence type="ECO:0008006" key="4">
    <source>
        <dbReference type="Google" id="ProtNLM"/>
    </source>
</evidence>
<dbReference type="EMBL" id="CP088295">
    <property type="protein sequence ID" value="UUY02853.1"/>
    <property type="molecule type" value="Genomic_DNA"/>
</dbReference>
<dbReference type="RefSeq" id="WP_353863375.1">
    <property type="nucleotide sequence ID" value="NZ_CP088295.1"/>
</dbReference>
<feature type="signal peptide" evidence="1">
    <location>
        <begin position="1"/>
        <end position="23"/>
    </location>
</feature>
<dbReference type="Gene3D" id="3.20.20.80">
    <property type="entry name" value="Glycosidases"/>
    <property type="match status" value="1"/>
</dbReference>
<gene>
    <name evidence="2" type="ORF">LRS13_19515</name>
</gene>
<sequence length="427" mass="46708">MIRRALAAILLAAGFVATLLVHAERSSAAPVVGISDQRAESWTQPRLRALGLRHARLVVPWNAATSEPAAVQAWLDAVAAAGKEPHIAFEHLRTDRCPSRPCVTPTRAQYRAAVQAFLARFPQVRTFTTWNEGNHRTQPVASNPEAVAGYYDELVAACPACTIVAGDVLDSGAHVSWLRRFQAATALQPQLWGLHNYGDVTYGGTDGTDDVLAAVPGQLWIEETGGIVVLRDSSGRTTLRSDEARASTAISRAFAIARARPRITRMYVYHWKARAFDRFDAGLVRPDDTARPSYTTLLQELGGAAPATTTPMVPALRWRAAWSKATPNQLLLRATCRASDRRCTGRLRIVLRTQRRARGGWAVTTLTTRSYRTSASARTATLRITVSKKLRTRARTALRRRLALTVTPTRPAGAVQRSTVAVARPAR</sequence>
<organism evidence="2 3">
    <name type="scientific">Svornostia abyssi</name>
    <dbReference type="NCBI Taxonomy" id="2898438"/>
    <lineage>
        <taxon>Bacteria</taxon>
        <taxon>Bacillati</taxon>
        <taxon>Actinomycetota</taxon>
        <taxon>Thermoleophilia</taxon>
        <taxon>Solirubrobacterales</taxon>
        <taxon>Baekduiaceae</taxon>
        <taxon>Svornostia</taxon>
    </lineage>
</organism>
<evidence type="ECO:0000256" key="1">
    <source>
        <dbReference type="SAM" id="SignalP"/>
    </source>
</evidence>
<protein>
    <recommendedName>
        <fullName evidence="4">Asl1-like glycosyl hydrolase catalytic domain-containing protein</fullName>
    </recommendedName>
</protein>
<name>A0ABY5PE17_9ACTN</name>
<proteinExistence type="predicted"/>
<dbReference type="SUPFAM" id="SSF51445">
    <property type="entry name" value="(Trans)glycosidases"/>
    <property type="match status" value="1"/>
</dbReference>
<dbReference type="Proteomes" id="UP001058860">
    <property type="component" value="Chromosome"/>
</dbReference>
<keyword evidence="1" id="KW-0732">Signal</keyword>
<feature type="chain" id="PRO_5045858011" description="Asl1-like glycosyl hydrolase catalytic domain-containing protein" evidence="1">
    <location>
        <begin position="24"/>
        <end position="427"/>
    </location>
</feature>
<accession>A0ABY5PE17</accession>